<dbReference type="Proteomes" id="UP001151760">
    <property type="component" value="Unassembled WGS sequence"/>
</dbReference>
<gene>
    <name evidence="1" type="ORF">Tco_1019196</name>
</gene>
<protein>
    <submittedName>
        <fullName evidence="1">Zinc knuckle CX2CX4HX4C containing protein</fullName>
    </submittedName>
</protein>
<sequence>MDKNDKNDDAVTKHNEILSDFALRMKNLEGLSKPNLSSVGSGEKLSIEVVAGARVAIPLAAVEEVSSRFTNTLYGFFIGKRLAFPLVENYEGMDKVIESGMWLIKLVPLILNVWTPNAVLKKDEIKSAPNKVKLHMIPIVA</sequence>
<proteinExistence type="predicted"/>
<organism evidence="1 2">
    <name type="scientific">Tanacetum coccineum</name>
    <dbReference type="NCBI Taxonomy" id="301880"/>
    <lineage>
        <taxon>Eukaryota</taxon>
        <taxon>Viridiplantae</taxon>
        <taxon>Streptophyta</taxon>
        <taxon>Embryophyta</taxon>
        <taxon>Tracheophyta</taxon>
        <taxon>Spermatophyta</taxon>
        <taxon>Magnoliopsida</taxon>
        <taxon>eudicotyledons</taxon>
        <taxon>Gunneridae</taxon>
        <taxon>Pentapetalae</taxon>
        <taxon>asterids</taxon>
        <taxon>campanulids</taxon>
        <taxon>Asterales</taxon>
        <taxon>Asteraceae</taxon>
        <taxon>Asteroideae</taxon>
        <taxon>Anthemideae</taxon>
        <taxon>Anthemidinae</taxon>
        <taxon>Tanacetum</taxon>
    </lineage>
</organism>
<reference evidence="1" key="1">
    <citation type="journal article" date="2022" name="Int. J. Mol. Sci.">
        <title>Draft Genome of Tanacetum Coccineum: Genomic Comparison of Closely Related Tanacetum-Family Plants.</title>
        <authorList>
            <person name="Yamashiro T."/>
            <person name="Shiraishi A."/>
            <person name="Nakayama K."/>
            <person name="Satake H."/>
        </authorList>
    </citation>
    <scope>NUCLEOTIDE SEQUENCE</scope>
</reference>
<evidence type="ECO:0000313" key="2">
    <source>
        <dbReference type="Proteomes" id="UP001151760"/>
    </source>
</evidence>
<evidence type="ECO:0000313" key="1">
    <source>
        <dbReference type="EMBL" id="GJT67716.1"/>
    </source>
</evidence>
<reference evidence="1" key="2">
    <citation type="submission" date="2022-01" db="EMBL/GenBank/DDBJ databases">
        <authorList>
            <person name="Yamashiro T."/>
            <person name="Shiraishi A."/>
            <person name="Satake H."/>
            <person name="Nakayama K."/>
        </authorList>
    </citation>
    <scope>NUCLEOTIDE SEQUENCE</scope>
</reference>
<name>A0ABQ5FWF9_9ASTR</name>
<keyword evidence="2" id="KW-1185">Reference proteome</keyword>
<comment type="caution">
    <text evidence="1">The sequence shown here is derived from an EMBL/GenBank/DDBJ whole genome shotgun (WGS) entry which is preliminary data.</text>
</comment>
<accession>A0ABQ5FWF9</accession>
<dbReference type="EMBL" id="BQNB010017833">
    <property type="protein sequence ID" value="GJT67716.1"/>
    <property type="molecule type" value="Genomic_DNA"/>
</dbReference>